<dbReference type="RefSeq" id="WP_204063373.1">
    <property type="nucleotide sequence ID" value="NZ_BOOJ01000014.1"/>
</dbReference>
<keyword evidence="2" id="KW-1185">Reference proteome</keyword>
<reference evidence="1 2" key="1">
    <citation type="submission" date="2021-01" db="EMBL/GenBank/DDBJ databases">
        <title>Whole genome shotgun sequence of Planobispora siamensis NBRC 107568.</title>
        <authorList>
            <person name="Komaki H."/>
            <person name="Tamura T."/>
        </authorList>
    </citation>
    <scope>NUCLEOTIDE SEQUENCE [LARGE SCALE GENOMIC DNA]</scope>
    <source>
        <strain evidence="1 2">NBRC 107568</strain>
    </source>
</reference>
<organism evidence="1 2">
    <name type="scientific">Planobispora siamensis</name>
    <dbReference type="NCBI Taxonomy" id="936338"/>
    <lineage>
        <taxon>Bacteria</taxon>
        <taxon>Bacillati</taxon>
        <taxon>Actinomycetota</taxon>
        <taxon>Actinomycetes</taxon>
        <taxon>Streptosporangiales</taxon>
        <taxon>Streptosporangiaceae</taxon>
        <taxon>Planobispora</taxon>
    </lineage>
</organism>
<proteinExistence type="predicted"/>
<dbReference type="AlphaFoldDB" id="A0A8J3SED8"/>
<gene>
    <name evidence="1" type="ORF">Psi01_17010</name>
</gene>
<accession>A0A8J3SED8</accession>
<protein>
    <submittedName>
        <fullName evidence="1">Uncharacterized protein</fullName>
    </submittedName>
</protein>
<dbReference type="Proteomes" id="UP000619788">
    <property type="component" value="Unassembled WGS sequence"/>
</dbReference>
<evidence type="ECO:0000313" key="1">
    <source>
        <dbReference type="EMBL" id="GIH91071.1"/>
    </source>
</evidence>
<name>A0A8J3SED8_9ACTN</name>
<sequence length="108" mass="11783">MPEALSRGTETARLVAGTTIDEEFVHTADGMVTTRFEPYSPCDREGADPDRLLFHMRNLNLPLNGEELPDTRTTRDLALVLASRVTGVNLTPAHHAMTPIVGSADEPN</sequence>
<comment type="caution">
    <text evidence="1">The sequence shown here is derived from an EMBL/GenBank/DDBJ whole genome shotgun (WGS) entry which is preliminary data.</text>
</comment>
<evidence type="ECO:0000313" key="2">
    <source>
        <dbReference type="Proteomes" id="UP000619788"/>
    </source>
</evidence>
<dbReference type="EMBL" id="BOOJ01000014">
    <property type="protein sequence ID" value="GIH91071.1"/>
    <property type="molecule type" value="Genomic_DNA"/>
</dbReference>
<dbReference type="InterPro" id="IPR045592">
    <property type="entry name" value="DUF6461"/>
</dbReference>
<dbReference type="Pfam" id="PF20062">
    <property type="entry name" value="DUF6461"/>
    <property type="match status" value="1"/>
</dbReference>